<keyword evidence="2" id="KW-0012">Acyltransferase</keyword>
<dbReference type="PROSITE" id="PS51186">
    <property type="entry name" value="GNAT"/>
    <property type="match status" value="1"/>
</dbReference>
<proteinExistence type="predicted"/>
<dbReference type="Proteomes" id="UP000253919">
    <property type="component" value="Unassembled WGS sequence"/>
</dbReference>
<dbReference type="GO" id="GO:0008999">
    <property type="term" value="F:protein-N-terminal-alanine acetyltransferase activity"/>
    <property type="evidence" value="ECO:0007669"/>
    <property type="project" value="UniProtKB-EC"/>
</dbReference>
<dbReference type="InterPro" id="IPR051531">
    <property type="entry name" value="N-acetyltransferase"/>
</dbReference>
<dbReference type="EC" id="2.3.1.267" evidence="2"/>
<dbReference type="InterPro" id="IPR016181">
    <property type="entry name" value="Acyl_CoA_acyltransferase"/>
</dbReference>
<gene>
    <name evidence="2" type="ORF">AHMF7616_02932</name>
</gene>
<evidence type="ECO:0000259" key="1">
    <source>
        <dbReference type="PROSITE" id="PS51186"/>
    </source>
</evidence>
<evidence type="ECO:0000313" key="2">
    <source>
        <dbReference type="EMBL" id="RDC64319.1"/>
    </source>
</evidence>
<organism evidence="2 3">
    <name type="scientific">Adhaeribacter pallidiroseus</name>
    <dbReference type="NCBI Taxonomy" id="2072847"/>
    <lineage>
        <taxon>Bacteria</taxon>
        <taxon>Pseudomonadati</taxon>
        <taxon>Bacteroidota</taxon>
        <taxon>Cytophagia</taxon>
        <taxon>Cytophagales</taxon>
        <taxon>Hymenobacteraceae</taxon>
        <taxon>Adhaeribacter</taxon>
    </lineage>
</organism>
<dbReference type="AlphaFoldDB" id="A0A369QN83"/>
<keyword evidence="2" id="KW-0808">Transferase</keyword>
<dbReference type="InterPro" id="IPR000182">
    <property type="entry name" value="GNAT_dom"/>
</dbReference>
<reference evidence="2 3" key="1">
    <citation type="submission" date="2018-04" db="EMBL/GenBank/DDBJ databases">
        <title>Adhaeribacter sp. HMF7616 genome sequencing and assembly.</title>
        <authorList>
            <person name="Kang H."/>
            <person name="Kang J."/>
            <person name="Cha I."/>
            <person name="Kim H."/>
            <person name="Joh K."/>
        </authorList>
    </citation>
    <scope>NUCLEOTIDE SEQUENCE [LARGE SCALE GENOMIC DNA]</scope>
    <source>
        <strain evidence="2 3">HMF7616</strain>
    </source>
</reference>
<dbReference type="PANTHER" id="PTHR43792:SF1">
    <property type="entry name" value="N-ACETYLTRANSFERASE DOMAIN-CONTAINING PROTEIN"/>
    <property type="match status" value="1"/>
</dbReference>
<dbReference type="Pfam" id="PF13302">
    <property type="entry name" value="Acetyltransf_3"/>
    <property type="match status" value="1"/>
</dbReference>
<protein>
    <submittedName>
        <fullName evidence="2">Ribosomal-protein-alanine N-acetyltransferase</fullName>
        <ecNumber evidence="2">2.3.1.267</ecNumber>
    </submittedName>
</protein>
<dbReference type="OrthoDB" id="9798081at2"/>
<dbReference type="SUPFAM" id="SSF55729">
    <property type="entry name" value="Acyl-CoA N-acyltransferases (Nat)"/>
    <property type="match status" value="1"/>
</dbReference>
<accession>A0A369QN83</accession>
<feature type="domain" description="N-acetyltransferase" evidence="1">
    <location>
        <begin position="7"/>
        <end position="165"/>
    </location>
</feature>
<dbReference type="RefSeq" id="WP_115373491.1">
    <property type="nucleotide sequence ID" value="NZ_QASA01000001.1"/>
</dbReference>
<dbReference type="EMBL" id="QASA01000001">
    <property type="protein sequence ID" value="RDC64319.1"/>
    <property type="molecule type" value="Genomic_DNA"/>
</dbReference>
<name>A0A369QN83_9BACT</name>
<evidence type="ECO:0000313" key="3">
    <source>
        <dbReference type="Proteomes" id="UP000253919"/>
    </source>
</evidence>
<sequence>MLQTERLHIELANPGDKEFIFRLLNSPNWLKYIGDRGIKTLEDAENYIRNALIKNYHEKGFGLYKLVLKADKTPIGICGFLKRDYLDSVDIGYAVLPAYEEKGYTLEAAAAVMDYGKTYLSLQTVYGITTEANLASRHILEKLGLQLTHKRPDPESKYEWLVYATKK</sequence>
<comment type="caution">
    <text evidence="2">The sequence shown here is derived from an EMBL/GenBank/DDBJ whole genome shotgun (WGS) entry which is preliminary data.</text>
</comment>
<dbReference type="Gene3D" id="3.40.630.30">
    <property type="match status" value="1"/>
</dbReference>
<keyword evidence="3" id="KW-1185">Reference proteome</keyword>
<dbReference type="PANTHER" id="PTHR43792">
    <property type="entry name" value="GNAT FAMILY, PUTATIVE (AFU_ORTHOLOGUE AFUA_3G00765)-RELATED-RELATED"/>
    <property type="match status" value="1"/>
</dbReference>